<sequence>MTRFFADIPLASGVRVDLPAPAFRHAVQVLRLREADPLTLFNGDGQDYLARLGKVTKRAAQAEILESIPRSNESRLSLTLVQGVSKGERMDWAIQKAVELGVARIAPVITERCNVKLDAERWDRKLDHWRGVVISACEQSGRARLPELDGVMPLRDWLSRPRRPLALVLDPTAERTLDSFVGEPPSAELLIGPEGGLSDKEVALAAQAGFDRLKLGPRVLRTETAALTAIAVLQARFGDL</sequence>
<dbReference type="SUPFAM" id="SSF88697">
    <property type="entry name" value="PUA domain-like"/>
    <property type="match status" value="1"/>
</dbReference>
<keyword evidence="8 12" id="KW-0808">Transferase</keyword>
<name>A0ABU2WJK5_9GAMM</name>
<dbReference type="InterPro" id="IPR046886">
    <property type="entry name" value="RsmE_MTase_dom"/>
</dbReference>
<comment type="caution">
    <text evidence="15">The sequence shown here is derived from an EMBL/GenBank/DDBJ whole genome shotgun (WGS) entry which is preliminary data.</text>
</comment>
<dbReference type="InterPro" id="IPR029026">
    <property type="entry name" value="tRNA_m1G_MTases_N"/>
</dbReference>
<evidence type="ECO:0000256" key="6">
    <source>
        <dbReference type="ARBA" id="ARBA00022552"/>
    </source>
</evidence>
<dbReference type="EC" id="2.1.1.193" evidence="3 12"/>
<evidence type="ECO:0000256" key="1">
    <source>
        <dbReference type="ARBA" id="ARBA00004496"/>
    </source>
</evidence>
<dbReference type="InterPro" id="IPR015947">
    <property type="entry name" value="PUA-like_sf"/>
</dbReference>
<keyword evidence="5 12" id="KW-0963">Cytoplasm</keyword>
<evidence type="ECO:0000256" key="7">
    <source>
        <dbReference type="ARBA" id="ARBA00022603"/>
    </source>
</evidence>
<comment type="similarity">
    <text evidence="2 12">Belongs to the RNA methyltransferase RsmE family.</text>
</comment>
<feature type="domain" description="Ribosomal RNA small subunit methyltransferase E methyltransferase" evidence="13">
    <location>
        <begin position="73"/>
        <end position="234"/>
    </location>
</feature>
<evidence type="ECO:0000259" key="13">
    <source>
        <dbReference type="Pfam" id="PF04452"/>
    </source>
</evidence>
<dbReference type="InterPro" id="IPR046887">
    <property type="entry name" value="RsmE_PUA-like"/>
</dbReference>
<comment type="function">
    <text evidence="10 12">Specifically methylates the N3 position of the uracil ring of uridine 1498 (m3U1498) in 16S rRNA. Acts on the fully assembled 30S ribosomal subunit.</text>
</comment>
<reference evidence="15 16" key="1">
    <citation type="submission" date="2023-09" db="EMBL/GenBank/DDBJ databases">
        <authorList>
            <person name="Rey-Velasco X."/>
        </authorList>
    </citation>
    <scope>NUCLEOTIDE SEQUENCE [LARGE SCALE GENOMIC DNA]</scope>
    <source>
        <strain evidence="15 16">W345</strain>
    </source>
</reference>
<evidence type="ECO:0000256" key="8">
    <source>
        <dbReference type="ARBA" id="ARBA00022679"/>
    </source>
</evidence>
<comment type="catalytic activity">
    <reaction evidence="11 12">
        <text>uridine(1498) in 16S rRNA + S-adenosyl-L-methionine = N(3)-methyluridine(1498) in 16S rRNA + S-adenosyl-L-homocysteine + H(+)</text>
        <dbReference type="Rhea" id="RHEA:42920"/>
        <dbReference type="Rhea" id="RHEA-COMP:10283"/>
        <dbReference type="Rhea" id="RHEA-COMP:10284"/>
        <dbReference type="ChEBI" id="CHEBI:15378"/>
        <dbReference type="ChEBI" id="CHEBI:57856"/>
        <dbReference type="ChEBI" id="CHEBI:59789"/>
        <dbReference type="ChEBI" id="CHEBI:65315"/>
        <dbReference type="ChEBI" id="CHEBI:74502"/>
        <dbReference type="EC" id="2.1.1.193"/>
    </reaction>
</comment>
<comment type="subcellular location">
    <subcellularLocation>
        <location evidence="1 12">Cytoplasm</location>
    </subcellularLocation>
</comment>
<evidence type="ECO:0000256" key="11">
    <source>
        <dbReference type="ARBA" id="ARBA00047944"/>
    </source>
</evidence>
<keyword evidence="6 12" id="KW-0698">rRNA processing</keyword>
<evidence type="ECO:0000256" key="3">
    <source>
        <dbReference type="ARBA" id="ARBA00012328"/>
    </source>
</evidence>
<dbReference type="PANTHER" id="PTHR30027">
    <property type="entry name" value="RIBOSOMAL RNA SMALL SUBUNIT METHYLTRANSFERASE E"/>
    <property type="match status" value="1"/>
</dbReference>
<protein>
    <recommendedName>
        <fullName evidence="4 12">Ribosomal RNA small subunit methyltransferase E</fullName>
        <ecNumber evidence="3 12">2.1.1.193</ecNumber>
    </recommendedName>
</protein>
<dbReference type="EMBL" id="JAVRIC010000016">
    <property type="protein sequence ID" value="MDT0498037.1"/>
    <property type="molecule type" value="Genomic_DNA"/>
</dbReference>
<dbReference type="SUPFAM" id="SSF75217">
    <property type="entry name" value="alpha/beta knot"/>
    <property type="match status" value="1"/>
</dbReference>
<evidence type="ECO:0000256" key="9">
    <source>
        <dbReference type="ARBA" id="ARBA00022691"/>
    </source>
</evidence>
<dbReference type="Pfam" id="PF20260">
    <property type="entry name" value="PUA_4"/>
    <property type="match status" value="1"/>
</dbReference>
<organism evidence="15 16">
    <name type="scientific">Banduia mediterranea</name>
    <dbReference type="NCBI Taxonomy" id="3075609"/>
    <lineage>
        <taxon>Bacteria</taxon>
        <taxon>Pseudomonadati</taxon>
        <taxon>Pseudomonadota</taxon>
        <taxon>Gammaproteobacteria</taxon>
        <taxon>Nevskiales</taxon>
        <taxon>Algiphilaceae</taxon>
        <taxon>Banduia</taxon>
    </lineage>
</organism>
<evidence type="ECO:0000313" key="15">
    <source>
        <dbReference type="EMBL" id="MDT0498037.1"/>
    </source>
</evidence>
<dbReference type="GO" id="GO:0008168">
    <property type="term" value="F:methyltransferase activity"/>
    <property type="evidence" value="ECO:0007669"/>
    <property type="project" value="UniProtKB-KW"/>
</dbReference>
<dbReference type="RefSeq" id="WP_311365427.1">
    <property type="nucleotide sequence ID" value="NZ_JAVRIC010000016.1"/>
</dbReference>
<dbReference type="NCBIfam" id="NF008692">
    <property type="entry name" value="PRK11713.1-5"/>
    <property type="match status" value="1"/>
</dbReference>
<dbReference type="Pfam" id="PF04452">
    <property type="entry name" value="Methyltrans_RNA"/>
    <property type="match status" value="1"/>
</dbReference>
<dbReference type="GO" id="GO:0032259">
    <property type="term" value="P:methylation"/>
    <property type="evidence" value="ECO:0007669"/>
    <property type="project" value="UniProtKB-KW"/>
</dbReference>
<dbReference type="NCBIfam" id="TIGR00046">
    <property type="entry name" value="RsmE family RNA methyltransferase"/>
    <property type="match status" value="1"/>
</dbReference>
<accession>A0ABU2WJK5</accession>
<evidence type="ECO:0000256" key="5">
    <source>
        <dbReference type="ARBA" id="ARBA00022490"/>
    </source>
</evidence>
<evidence type="ECO:0000259" key="14">
    <source>
        <dbReference type="Pfam" id="PF20260"/>
    </source>
</evidence>
<dbReference type="PANTHER" id="PTHR30027:SF3">
    <property type="entry name" value="16S RRNA (URACIL(1498)-N(3))-METHYLTRANSFERASE"/>
    <property type="match status" value="1"/>
</dbReference>
<dbReference type="PIRSF" id="PIRSF015601">
    <property type="entry name" value="MTase_slr0722"/>
    <property type="match status" value="1"/>
</dbReference>
<dbReference type="CDD" id="cd18084">
    <property type="entry name" value="RsmE-like"/>
    <property type="match status" value="1"/>
</dbReference>
<evidence type="ECO:0000256" key="4">
    <source>
        <dbReference type="ARBA" id="ARBA00013673"/>
    </source>
</evidence>
<dbReference type="InterPro" id="IPR006700">
    <property type="entry name" value="RsmE"/>
</dbReference>
<dbReference type="Proteomes" id="UP001254608">
    <property type="component" value="Unassembled WGS sequence"/>
</dbReference>
<evidence type="ECO:0000256" key="10">
    <source>
        <dbReference type="ARBA" id="ARBA00025699"/>
    </source>
</evidence>
<evidence type="ECO:0000313" key="16">
    <source>
        <dbReference type="Proteomes" id="UP001254608"/>
    </source>
</evidence>
<dbReference type="Gene3D" id="3.40.1280.10">
    <property type="match status" value="1"/>
</dbReference>
<evidence type="ECO:0000256" key="12">
    <source>
        <dbReference type="PIRNR" id="PIRNR015601"/>
    </source>
</evidence>
<keyword evidence="9 12" id="KW-0949">S-adenosyl-L-methionine</keyword>
<proteinExistence type="inferred from homology"/>
<gene>
    <name evidence="15" type="ORF">RM530_11775</name>
</gene>
<keyword evidence="16" id="KW-1185">Reference proteome</keyword>
<dbReference type="Gene3D" id="2.40.240.20">
    <property type="entry name" value="Hypothetical PUA domain-like, domain 1"/>
    <property type="match status" value="1"/>
</dbReference>
<evidence type="ECO:0000256" key="2">
    <source>
        <dbReference type="ARBA" id="ARBA00005528"/>
    </source>
</evidence>
<keyword evidence="7 12" id="KW-0489">Methyltransferase</keyword>
<dbReference type="InterPro" id="IPR029028">
    <property type="entry name" value="Alpha/beta_knot_MTases"/>
</dbReference>
<feature type="domain" description="Ribosomal RNA small subunit methyltransferase E PUA-like" evidence="14">
    <location>
        <begin position="20"/>
        <end position="65"/>
    </location>
</feature>